<dbReference type="GO" id="GO:0016567">
    <property type="term" value="P:protein ubiquitination"/>
    <property type="evidence" value="ECO:0007669"/>
    <property type="project" value="TreeGrafter"/>
</dbReference>
<dbReference type="PROSITE" id="PS50089">
    <property type="entry name" value="ZF_RING_2"/>
    <property type="match status" value="1"/>
</dbReference>
<proteinExistence type="predicted"/>
<dbReference type="InterPro" id="IPR013083">
    <property type="entry name" value="Znf_RING/FYVE/PHD"/>
</dbReference>
<feature type="compositionally biased region" description="Low complexity" evidence="5">
    <location>
        <begin position="253"/>
        <end position="265"/>
    </location>
</feature>
<dbReference type="SMART" id="SM00184">
    <property type="entry name" value="RING"/>
    <property type="match status" value="1"/>
</dbReference>
<feature type="domain" description="RING-type" evidence="6">
    <location>
        <begin position="497"/>
        <end position="538"/>
    </location>
</feature>
<reference evidence="7" key="1">
    <citation type="submission" date="2022-02" db="EMBL/GenBank/DDBJ databases">
        <title>Atlantic sturgeon de novo genome assembly.</title>
        <authorList>
            <person name="Stock M."/>
            <person name="Klopp C."/>
            <person name="Guiguen Y."/>
            <person name="Cabau C."/>
            <person name="Parinello H."/>
            <person name="Santidrian Yebra-Pimentel E."/>
            <person name="Kuhl H."/>
            <person name="Dirks R.P."/>
            <person name="Guessner J."/>
            <person name="Wuertz S."/>
            <person name="Du K."/>
            <person name="Schartl M."/>
        </authorList>
    </citation>
    <scope>NUCLEOTIDE SEQUENCE</scope>
    <source>
        <strain evidence="7">STURGEONOMICS-FGT-2020</strain>
        <tissue evidence="7">Whole blood</tissue>
    </source>
</reference>
<dbReference type="PANTHER" id="PTHR45931">
    <property type="entry name" value="SI:CH211-59O9.10"/>
    <property type="match status" value="1"/>
</dbReference>
<evidence type="ECO:0000256" key="3">
    <source>
        <dbReference type="ARBA" id="ARBA00022833"/>
    </source>
</evidence>
<dbReference type="SUPFAM" id="SSF57850">
    <property type="entry name" value="RING/U-box"/>
    <property type="match status" value="1"/>
</dbReference>
<feature type="region of interest" description="Disordered" evidence="5">
    <location>
        <begin position="197"/>
        <end position="265"/>
    </location>
</feature>
<dbReference type="GO" id="GO:0045893">
    <property type="term" value="P:positive regulation of DNA-templated transcription"/>
    <property type="evidence" value="ECO:0007669"/>
    <property type="project" value="TreeGrafter"/>
</dbReference>
<keyword evidence="2 4" id="KW-0863">Zinc-finger</keyword>
<gene>
    <name evidence="7" type="ORF">AOXY_G11751</name>
</gene>
<dbReference type="Gene3D" id="3.30.40.10">
    <property type="entry name" value="Zinc/RING finger domain, C3HC4 (zinc finger)"/>
    <property type="match status" value="1"/>
</dbReference>
<keyword evidence="1" id="KW-0479">Metal-binding</keyword>
<dbReference type="EMBL" id="JAGXEW010000010">
    <property type="protein sequence ID" value="KAK1167095.1"/>
    <property type="molecule type" value="Genomic_DNA"/>
</dbReference>
<evidence type="ECO:0000256" key="1">
    <source>
        <dbReference type="ARBA" id="ARBA00022723"/>
    </source>
</evidence>
<accession>A0AAD8DD94</accession>
<dbReference type="CDD" id="cd16472">
    <property type="entry name" value="RING-H2_RNF38-like"/>
    <property type="match status" value="1"/>
</dbReference>
<feature type="region of interest" description="Disordered" evidence="5">
    <location>
        <begin position="91"/>
        <end position="110"/>
    </location>
</feature>
<evidence type="ECO:0000256" key="4">
    <source>
        <dbReference type="PROSITE-ProRule" id="PRU00175"/>
    </source>
</evidence>
<dbReference type="InterPro" id="IPR001841">
    <property type="entry name" value="Znf_RING"/>
</dbReference>
<keyword evidence="3" id="KW-0862">Zinc</keyword>
<dbReference type="AlphaFoldDB" id="A0AAD8DD94"/>
<dbReference type="Pfam" id="PF13639">
    <property type="entry name" value="zf-RING_2"/>
    <property type="match status" value="1"/>
</dbReference>
<dbReference type="GO" id="GO:0061630">
    <property type="term" value="F:ubiquitin protein ligase activity"/>
    <property type="evidence" value="ECO:0007669"/>
    <property type="project" value="TreeGrafter"/>
</dbReference>
<evidence type="ECO:0000313" key="8">
    <source>
        <dbReference type="Proteomes" id="UP001230051"/>
    </source>
</evidence>
<feature type="compositionally biased region" description="Basic residues" evidence="5">
    <location>
        <begin position="214"/>
        <end position="228"/>
    </location>
</feature>
<evidence type="ECO:0000256" key="2">
    <source>
        <dbReference type="ARBA" id="ARBA00022771"/>
    </source>
</evidence>
<evidence type="ECO:0000313" key="7">
    <source>
        <dbReference type="EMBL" id="KAK1167095.1"/>
    </source>
</evidence>
<dbReference type="Proteomes" id="UP001230051">
    <property type="component" value="Unassembled WGS sequence"/>
</dbReference>
<keyword evidence="8" id="KW-1185">Reference proteome</keyword>
<protein>
    <recommendedName>
        <fullName evidence="6">RING-type domain-containing protein</fullName>
    </recommendedName>
</protein>
<dbReference type="FunFam" id="3.30.40.10:FF:000922">
    <property type="entry name" value="RING finger protein 38"/>
    <property type="match status" value="1"/>
</dbReference>
<evidence type="ECO:0000259" key="6">
    <source>
        <dbReference type="PROSITE" id="PS50089"/>
    </source>
</evidence>
<organism evidence="7 8">
    <name type="scientific">Acipenser oxyrinchus oxyrinchus</name>
    <dbReference type="NCBI Taxonomy" id="40147"/>
    <lineage>
        <taxon>Eukaryota</taxon>
        <taxon>Metazoa</taxon>
        <taxon>Chordata</taxon>
        <taxon>Craniata</taxon>
        <taxon>Vertebrata</taxon>
        <taxon>Euteleostomi</taxon>
        <taxon>Actinopterygii</taxon>
        <taxon>Chondrostei</taxon>
        <taxon>Acipenseriformes</taxon>
        <taxon>Acipenseridae</taxon>
        <taxon>Acipenser</taxon>
    </lineage>
</organism>
<evidence type="ECO:0000256" key="5">
    <source>
        <dbReference type="SAM" id="MobiDB-lite"/>
    </source>
</evidence>
<name>A0AAD8DD94_ACIOX</name>
<dbReference type="GO" id="GO:0008270">
    <property type="term" value="F:zinc ion binding"/>
    <property type="evidence" value="ECO:0007669"/>
    <property type="project" value="UniProtKB-KW"/>
</dbReference>
<dbReference type="PANTHER" id="PTHR45931:SF15">
    <property type="entry name" value="SI:CH211-59O9.10"/>
    <property type="match status" value="1"/>
</dbReference>
<dbReference type="InterPro" id="IPR051834">
    <property type="entry name" value="RING_finger_E3_ligase"/>
</dbReference>
<sequence>MNSLFEESDGNASCSFLMSGTSSPDSLNKGYLFDSSGNSSFDDADYVIPETPSPVFSKMSKRHNELKPSCSRNLIDEGKCKNGLSKAVDLKEDEGALPNTPSLQKPKRQRLCPVDALQLSSKKDSKEASCRRRSCGKTALHNGFMPASCLLDTGESTSNHHWPNMFPGTLGMPFSSETLPVAGEKISAASLLLKEGSGQPRCTRRKGESDAKSHQRGSKGKSHSKCRSKTVQASRMALQGLSSPTLDTAADPVNGGSNSSSPSLAPHSVLEIAHSEWIDVLERPANLSWGQNSASQRSKPPLLVINDEAEILISDDETGNEAVVRNAQMEEDEAFARCLQAQFDSEEQQPAVGQGPSMRPRAPTFGLSDSTGFCGIPGCYALASSHVGYCRRFGCSENSMTGGTPNHLEHCLMFVHQATGYNRPTRSRGNGRSRRSRQRQHIQDLLDESQGDNYEALLAFEESQGTALGKKTLSKGEINRLPTKLFNPAYAAGKTDCQICFCSYMEGEQLRLLPCLHDYHVPCIDRWLQENATCPICRVDVTTDENLIGM</sequence>
<dbReference type="GO" id="GO:0005634">
    <property type="term" value="C:nucleus"/>
    <property type="evidence" value="ECO:0007669"/>
    <property type="project" value="TreeGrafter"/>
</dbReference>
<dbReference type="GO" id="GO:0006511">
    <property type="term" value="P:ubiquitin-dependent protein catabolic process"/>
    <property type="evidence" value="ECO:0007669"/>
    <property type="project" value="TreeGrafter"/>
</dbReference>
<comment type="caution">
    <text evidence="7">The sequence shown here is derived from an EMBL/GenBank/DDBJ whole genome shotgun (WGS) entry which is preliminary data.</text>
</comment>